<protein>
    <submittedName>
        <fullName evidence="1">Uncharacterized protein</fullName>
    </submittedName>
</protein>
<keyword evidence="2" id="KW-1185">Reference proteome</keyword>
<reference evidence="1 2" key="1">
    <citation type="submission" date="2007-04" db="EMBL/GenBank/DDBJ databases">
        <authorList>
            <person name="Fulton L."/>
            <person name="Clifton S."/>
            <person name="Fulton B."/>
            <person name="Xu J."/>
            <person name="Minx P."/>
            <person name="Pepin K.H."/>
            <person name="Johnson M."/>
            <person name="Thiruvilangam P."/>
            <person name="Bhonagiri V."/>
            <person name="Nash W.E."/>
            <person name="Mardis E.R."/>
            <person name="Wilson R.K."/>
        </authorList>
    </citation>
    <scope>NUCLEOTIDE SEQUENCE [LARGE SCALE GENOMIC DNA]</scope>
    <source>
        <strain evidence="1 2">ATCC 29799</strain>
    </source>
</reference>
<proteinExistence type="predicted"/>
<evidence type="ECO:0000313" key="2">
    <source>
        <dbReference type="Proteomes" id="UP000003639"/>
    </source>
</evidence>
<evidence type="ECO:0000313" key="1">
    <source>
        <dbReference type="EMBL" id="EDN00260.1"/>
    </source>
</evidence>
<accession>A6NV60</accession>
<name>A6NV60_9FIRM</name>
<dbReference type="Proteomes" id="UP000003639">
    <property type="component" value="Unassembled WGS sequence"/>
</dbReference>
<dbReference type="EMBL" id="AAXG02000012">
    <property type="protein sequence ID" value="EDN00260.1"/>
    <property type="molecule type" value="Genomic_DNA"/>
</dbReference>
<organism evidence="1 2">
    <name type="scientific">Pseudoflavonifractor capillosus ATCC 29799</name>
    <dbReference type="NCBI Taxonomy" id="411467"/>
    <lineage>
        <taxon>Bacteria</taxon>
        <taxon>Bacillati</taxon>
        <taxon>Bacillota</taxon>
        <taxon>Clostridia</taxon>
        <taxon>Eubacteriales</taxon>
        <taxon>Oscillospiraceae</taxon>
        <taxon>Pseudoflavonifractor</taxon>
    </lineage>
</organism>
<comment type="caution">
    <text evidence="1">The sequence shown here is derived from an EMBL/GenBank/DDBJ whole genome shotgun (WGS) entry which is preliminary data.</text>
</comment>
<gene>
    <name evidence="1" type="ORF">BACCAP_02094</name>
</gene>
<reference evidence="1 2" key="2">
    <citation type="submission" date="2007-06" db="EMBL/GenBank/DDBJ databases">
        <title>Draft genome sequence of Pseudoflavonifractor capillosus ATCC 29799.</title>
        <authorList>
            <person name="Sudarsanam P."/>
            <person name="Ley R."/>
            <person name="Guruge J."/>
            <person name="Turnbaugh P.J."/>
            <person name="Mahowald M."/>
            <person name="Liep D."/>
            <person name="Gordon J."/>
        </authorList>
    </citation>
    <scope>NUCLEOTIDE SEQUENCE [LARGE SCALE GENOMIC DNA]</scope>
    <source>
        <strain evidence="1 2">ATCC 29799</strain>
    </source>
</reference>
<sequence length="41" mass="4409">MNSITRCSAVSDSSQASTALPSFHFEYVFSCGKCDAVGKIY</sequence>
<dbReference type="AlphaFoldDB" id="A6NV60"/>